<accession>A0ABD2YW88</accession>
<reference evidence="1 2" key="1">
    <citation type="submission" date="2024-11" db="EMBL/GenBank/DDBJ databases">
        <title>A near-complete genome assembly of Cinchona calisaya.</title>
        <authorList>
            <person name="Lian D.C."/>
            <person name="Zhao X.W."/>
            <person name="Wei L."/>
        </authorList>
    </citation>
    <scope>NUCLEOTIDE SEQUENCE [LARGE SCALE GENOMIC DNA]</scope>
    <source>
        <tissue evidence="1">Nenye</tissue>
    </source>
</reference>
<evidence type="ECO:0000313" key="1">
    <source>
        <dbReference type="EMBL" id="KAL3511581.1"/>
    </source>
</evidence>
<comment type="caution">
    <text evidence="1">The sequence shown here is derived from an EMBL/GenBank/DDBJ whole genome shotgun (WGS) entry which is preliminary data.</text>
</comment>
<evidence type="ECO:0000313" key="2">
    <source>
        <dbReference type="Proteomes" id="UP001630127"/>
    </source>
</evidence>
<dbReference type="Proteomes" id="UP001630127">
    <property type="component" value="Unassembled WGS sequence"/>
</dbReference>
<sequence length="136" mass="14896">MNRMLFCLQNAVSLILSRQIPVARHLPIWRGNIIDANLEMFPSRVVGMSLPINSEGGVPGAKTGPVQKRKTARLHGHVSSSSFQPFLAEIHVGIGAFLKEFWTTSLPWGFSCHQTEINEGFKAIQVENAVEAGNAS</sequence>
<protein>
    <submittedName>
        <fullName evidence="1">Uncharacterized protein</fullName>
    </submittedName>
</protein>
<keyword evidence="2" id="KW-1185">Reference proteome</keyword>
<gene>
    <name evidence="1" type="ORF">ACH5RR_024298</name>
</gene>
<proteinExistence type="predicted"/>
<dbReference type="EMBL" id="JBJUIK010000011">
    <property type="protein sequence ID" value="KAL3511581.1"/>
    <property type="molecule type" value="Genomic_DNA"/>
</dbReference>
<name>A0ABD2YW88_9GENT</name>
<dbReference type="AlphaFoldDB" id="A0ABD2YW88"/>
<organism evidence="1 2">
    <name type="scientific">Cinchona calisaya</name>
    <dbReference type="NCBI Taxonomy" id="153742"/>
    <lineage>
        <taxon>Eukaryota</taxon>
        <taxon>Viridiplantae</taxon>
        <taxon>Streptophyta</taxon>
        <taxon>Embryophyta</taxon>
        <taxon>Tracheophyta</taxon>
        <taxon>Spermatophyta</taxon>
        <taxon>Magnoliopsida</taxon>
        <taxon>eudicotyledons</taxon>
        <taxon>Gunneridae</taxon>
        <taxon>Pentapetalae</taxon>
        <taxon>asterids</taxon>
        <taxon>lamiids</taxon>
        <taxon>Gentianales</taxon>
        <taxon>Rubiaceae</taxon>
        <taxon>Cinchonoideae</taxon>
        <taxon>Cinchoneae</taxon>
        <taxon>Cinchona</taxon>
    </lineage>
</organism>